<dbReference type="PANTHER" id="PTHR38703">
    <property type="entry name" value="CHROMOSOME 8, WHOLE GENOME SHOTGUN SEQUENCE"/>
    <property type="match status" value="1"/>
</dbReference>
<evidence type="ECO:0008006" key="4">
    <source>
        <dbReference type="Google" id="ProtNLM"/>
    </source>
</evidence>
<name>A0A9N9PY91_9HELO</name>
<feature type="compositionally biased region" description="Basic and acidic residues" evidence="1">
    <location>
        <begin position="133"/>
        <end position="150"/>
    </location>
</feature>
<dbReference type="EMBL" id="CAJVRL010000092">
    <property type="protein sequence ID" value="CAG8959708.1"/>
    <property type="molecule type" value="Genomic_DNA"/>
</dbReference>
<evidence type="ECO:0000313" key="3">
    <source>
        <dbReference type="Proteomes" id="UP000696280"/>
    </source>
</evidence>
<organism evidence="2 3">
    <name type="scientific">Hymenoscyphus fraxineus</name>
    <dbReference type="NCBI Taxonomy" id="746836"/>
    <lineage>
        <taxon>Eukaryota</taxon>
        <taxon>Fungi</taxon>
        <taxon>Dikarya</taxon>
        <taxon>Ascomycota</taxon>
        <taxon>Pezizomycotina</taxon>
        <taxon>Leotiomycetes</taxon>
        <taxon>Helotiales</taxon>
        <taxon>Helotiaceae</taxon>
        <taxon>Hymenoscyphus</taxon>
    </lineage>
</organism>
<comment type="caution">
    <text evidence="2">The sequence shown here is derived from an EMBL/GenBank/DDBJ whole genome shotgun (WGS) entry which is preliminary data.</text>
</comment>
<feature type="region of interest" description="Disordered" evidence="1">
    <location>
        <begin position="1"/>
        <end position="38"/>
    </location>
</feature>
<dbReference type="AlphaFoldDB" id="A0A9N9PY91"/>
<feature type="region of interest" description="Disordered" evidence="1">
    <location>
        <begin position="185"/>
        <end position="248"/>
    </location>
</feature>
<reference evidence="2" key="1">
    <citation type="submission" date="2021-07" db="EMBL/GenBank/DDBJ databases">
        <authorList>
            <person name="Durling M."/>
        </authorList>
    </citation>
    <scope>NUCLEOTIDE SEQUENCE</scope>
</reference>
<protein>
    <recommendedName>
        <fullName evidence="4">Allergen</fullName>
    </recommendedName>
</protein>
<dbReference type="OrthoDB" id="2118965at2759"/>
<accession>A0A9N9PY91</accession>
<feature type="compositionally biased region" description="Basic and acidic residues" evidence="1">
    <location>
        <begin position="115"/>
        <end position="126"/>
    </location>
</feature>
<feature type="region of interest" description="Disordered" evidence="1">
    <location>
        <begin position="115"/>
        <end position="150"/>
    </location>
</feature>
<sequence length="265" mass="29992">MDNAATAVNKLFGRTTASPTPEVDRATRDSTPRTTNVDDVDVKADVADTTVEGEIKPAVEHTHVKKQHETREQTFVEKEKHQDHYHTTIQPLKDSEIVPEKHDHVQETKYKSINKDDNKAAAKAKADQAGFENTHDEKKFESKTKEPTLQDEHVHHHLHETIQPVIEKDVIVPSVTHKRVDVKEKIQEPSEHHGVTTNSTMSVEDFKNKVDGDKKTTVSQSQSRLHSDRAQSTEALPKSKKRKVEVTDEQLQLDCAVDTVNELEN</sequence>
<gene>
    <name evidence="2" type="ORF">HYFRA_00001614</name>
</gene>
<dbReference type="Proteomes" id="UP000696280">
    <property type="component" value="Unassembled WGS sequence"/>
</dbReference>
<proteinExistence type="predicted"/>
<evidence type="ECO:0000256" key="1">
    <source>
        <dbReference type="SAM" id="MobiDB-lite"/>
    </source>
</evidence>
<dbReference type="PANTHER" id="PTHR38703:SF1">
    <property type="entry name" value="ALLERGEN"/>
    <property type="match status" value="1"/>
</dbReference>
<feature type="compositionally biased region" description="Basic and acidic residues" evidence="1">
    <location>
        <begin position="204"/>
        <end position="216"/>
    </location>
</feature>
<feature type="compositionally biased region" description="Basic and acidic residues" evidence="1">
    <location>
        <begin position="185"/>
        <end position="194"/>
    </location>
</feature>
<keyword evidence="3" id="KW-1185">Reference proteome</keyword>
<evidence type="ECO:0000313" key="2">
    <source>
        <dbReference type="EMBL" id="CAG8959708.1"/>
    </source>
</evidence>
<feature type="compositionally biased region" description="Basic and acidic residues" evidence="1">
    <location>
        <begin position="22"/>
        <end position="31"/>
    </location>
</feature>